<dbReference type="GO" id="GO:0007059">
    <property type="term" value="P:chromosome segregation"/>
    <property type="evidence" value="ECO:0007669"/>
    <property type="project" value="TreeGrafter"/>
</dbReference>
<dbReference type="PROSITE" id="PS52038">
    <property type="entry name" value="TOPO_IB_2"/>
    <property type="match status" value="1"/>
</dbReference>
<keyword evidence="6 9" id="KW-0238">DNA-binding</keyword>
<protein>
    <recommendedName>
        <fullName evidence="4">DNA topoisomerase 1</fullName>
        <ecNumber evidence="3">5.6.2.1</ecNumber>
    </recommendedName>
    <alternativeName>
        <fullName evidence="8">DNA topoisomerase I</fullName>
    </alternativeName>
</protein>
<dbReference type="InterPro" id="IPR008336">
    <property type="entry name" value="TopoI_DNA-bd_euk"/>
</dbReference>
<sequence length="867" mass="94319">MPVVKEDSESEEDVPLSKRAAAPKASNDQRAVAPADPASKPAAAGAAAVARGQPNGSAAAKPALAKAALAVGEDAKRVDACKASIRPPVSAPAKPPVPKVSAPVGKPVIAPPKTAAAGAAAKPAVPALKRPRPSEAVAPGDAPKLPAPSAAKPIKAANGGAGDAKRREPDVPTAPPDAKAAKVAAVKPTGAAGTKPTASKPPAKPAPKPKAKPSDDDADDDESGSGSGSSSGSDESSGEDGSSDGSGSESEADSSEDKPIIKKPQPARPDKAKLAAKRAKAAAAPRKRAASPKRRPAKADDDDDDGDDENVVEGAEPWFQDKDDVNWKKGAIKWRTLEHAGVLFPPHYEPHRVPLVYAGAPVALSAEQEECATWYAAMKDTDFGQDPKFQENFFEDWRKLLVKTAEGKAVREFEKCDFSRIGAHVKEEDAKRKERSREEKEADRAAKLLQEGPFLYANIDGRKEKVGNFRVEPPGLFRGRGDHPKRGRVKKRIVPEDITINLGKGVAVPPVPDMADGRKHKWGAIVHDNTVTWLAKWKDSINGQDKCVWLAANSAWKGMSDMAKYNKARTLKEHIERVRRDYDKGMKDSALKMQQRSVAVYLIDQLALRVGNEKNTDEEADTVGCCSLRVEHVTLHADNKLELRFLGKDSIEFHQTVEVAKGVHTLLGSFCRKKEPQDNLFDQIKPQDLNDYFKEIMDGLTAKVFRTYNASYTLDRLLAETSERVTAEQIAKEGRETALHNFYSVANKEVAELCNHQRAAPKNFDEQLARIEERIDKVRDELREAKKGGNGARIEAKTRQLEKMEADKRTKIELKNVALGTSRINYNDPRITVAWCKAHDMPITKPFNKSLLSKFTWAMSSGPDWRF</sequence>
<dbReference type="InterPro" id="IPR011010">
    <property type="entry name" value="DNA_brk_join_enz"/>
</dbReference>
<feature type="region of interest" description="Disordered" evidence="10">
    <location>
        <begin position="1"/>
        <end position="58"/>
    </location>
</feature>
<comment type="catalytic activity">
    <reaction evidence="1 9">
        <text>ATP-independent breakage of single-stranded DNA, followed by passage and rejoining.</text>
        <dbReference type="EC" id="5.6.2.1"/>
    </reaction>
</comment>
<organism evidence="12 13">
    <name type="scientific">Diacronema lutheri</name>
    <name type="common">Unicellular marine alga</name>
    <name type="synonym">Monochrysis lutheri</name>
    <dbReference type="NCBI Taxonomy" id="2081491"/>
    <lineage>
        <taxon>Eukaryota</taxon>
        <taxon>Haptista</taxon>
        <taxon>Haptophyta</taxon>
        <taxon>Pavlovophyceae</taxon>
        <taxon>Pavlovales</taxon>
        <taxon>Pavlovaceae</taxon>
        <taxon>Diacronema</taxon>
    </lineage>
</organism>
<dbReference type="AlphaFoldDB" id="A0A8J5XV60"/>
<dbReference type="Pfam" id="PF01028">
    <property type="entry name" value="Topoisom_I"/>
    <property type="match status" value="1"/>
</dbReference>
<evidence type="ECO:0000259" key="11">
    <source>
        <dbReference type="SMART" id="SM00435"/>
    </source>
</evidence>
<dbReference type="Proteomes" id="UP000751190">
    <property type="component" value="Unassembled WGS sequence"/>
</dbReference>
<dbReference type="Gene3D" id="1.10.132.10">
    <property type="match status" value="1"/>
</dbReference>
<dbReference type="OrthoDB" id="47179at2759"/>
<dbReference type="GO" id="GO:0003917">
    <property type="term" value="F:DNA topoisomerase type I (single strand cut, ATP-independent) activity"/>
    <property type="evidence" value="ECO:0007669"/>
    <property type="project" value="UniProtKB-UniRule"/>
</dbReference>
<reference evidence="12" key="1">
    <citation type="submission" date="2021-05" db="EMBL/GenBank/DDBJ databases">
        <title>The genome of the haptophyte Pavlova lutheri (Diacronema luteri, Pavlovales) - a model for lipid biosynthesis in eukaryotic algae.</title>
        <authorList>
            <person name="Hulatt C.J."/>
            <person name="Posewitz M.C."/>
        </authorList>
    </citation>
    <scope>NUCLEOTIDE SEQUENCE</scope>
    <source>
        <strain evidence="12">NIVA-4/92</strain>
    </source>
</reference>
<dbReference type="EMBL" id="JAGTXO010000002">
    <property type="protein sequence ID" value="KAG8469576.1"/>
    <property type="molecule type" value="Genomic_DNA"/>
</dbReference>
<feature type="compositionally biased region" description="Low complexity" evidence="10">
    <location>
        <begin position="113"/>
        <end position="128"/>
    </location>
</feature>
<feature type="compositionally biased region" description="Acidic residues" evidence="10">
    <location>
        <begin position="300"/>
        <end position="311"/>
    </location>
</feature>
<dbReference type="GO" id="GO:0005730">
    <property type="term" value="C:nucleolus"/>
    <property type="evidence" value="ECO:0007669"/>
    <property type="project" value="TreeGrafter"/>
</dbReference>
<dbReference type="EC" id="5.6.2.1" evidence="3"/>
<dbReference type="Pfam" id="PF02919">
    <property type="entry name" value="Topoisom_I_N"/>
    <property type="match status" value="1"/>
</dbReference>
<feature type="active site" description="O-(3'-phospho-DNA)-tyrosine intermediate" evidence="9">
    <location>
        <position position="826"/>
    </location>
</feature>
<evidence type="ECO:0000256" key="3">
    <source>
        <dbReference type="ARBA" id="ARBA00012891"/>
    </source>
</evidence>
<evidence type="ECO:0000313" key="12">
    <source>
        <dbReference type="EMBL" id="KAG8469576.1"/>
    </source>
</evidence>
<proteinExistence type="inferred from homology"/>
<feature type="region of interest" description="Disordered" evidence="10">
    <location>
        <begin position="113"/>
        <end position="318"/>
    </location>
</feature>
<feature type="compositionally biased region" description="Low complexity" evidence="10">
    <location>
        <begin position="142"/>
        <end position="157"/>
    </location>
</feature>
<accession>A0A8J5XV60</accession>
<feature type="compositionally biased region" description="Basic residues" evidence="10">
    <location>
        <begin position="274"/>
        <end position="296"/>
    </location>
</feature>
<feature type="compositionally biased region" description="Low complexity" evidence="10">
    <location>
        <begin position="176"/>
        <end position="201"/>
    </location>
</feature>
<gene>
    <name evidence="12" type="ORF">KFE25_006031</name>
</gene>
<comment type="similarity">
    <text evidence="2 9">Belongs to the type IB topoisomerase family.</text>
</comment>
<dbReference type="GO" id="GO:0003677">
    <property type="term" value="F:DNA binding"/>
    <property type="evidence" value="ECO:0007669"/>
    <property type="project" value="UniProtKB-UniRule"/>
</dbReference>
<dbReference type="OMA" id="HRWKEVK"/>
<feature type="compositionally biased region" description="Low complexity" evidence="10">
    <location>
        <begin position="31"/>
        <end position="50"/>
    </location>
</feature>
<evidence type="ECO:0000256" key="8">
    <source>
        <dbReference type="ARBA" id="ARBA00033297"/>
    </source>
</evidence>
<dbReference type="Gene3D" id="1.10.10.41">
    <property type="entry name" value="Yeast DNA topoisomerase - domain 1"/>
    <property type="match status" value="1"/>
</dbReference>
<evidence type="ECO:0000256" key="1">
    <source>
        <dbReference type="ARBA" id="ARBA00000213"/>
    </source>
</evidence>
<dbReference type="Gene3D" id="2.170.11.10">
    <property type="entry name" value="DNA Topoisomerase I, domain 2"/>
    <property type="match status" value="1"/>
</dbReference>
<dbReference type="PANTHER" id="PTHR10290">
    <property type="entry name" value="DNA TOPOISOMERASE I"/>
    <property type="match status" value="1"/>
</dbReference>
<dbReference type="InterPro" id="IPR051062">
    <property type="entry name" value="Topoisomerase_IB"/>
</dbReference>
<dbReference type="CDD" id="cd00660">
    <property type="entry name" value="Topoisomer_IB_N"/>
    <property type="match status" value="1"/>
</dbReference>
<dbReference type="SMART" id="SM00435">
    <property type="entry name" value="TOPEUc"/>
    <property type="match status" value="1"/>
</dbReference>
<dbReference type="InterPro" id="IPR013030">
    <property type="entry name" value="DNA_topo_DNA_db_N_dom2"/>
</dbReference>
<evidence type="ECO:0000313" key="13">
    <source>
        <dbReference type="Proteomes" id="UP000751190"/>
    </source>
</evidence>
<evidence type="ECO:0000256" key="10">
    <source>
        <dbReference type="SAM" id="MobiDB-lite"/>
    </source>
</evidence>
<dbReference type="InterPro" id="IPR014711">
    <property type="entry name" value="TopoI_cat_a-hlx-sub_euk"/>
</dbReference>
<dbReference type="InterPro" id="IPR014727">
    <property type="entry name" value="TopoI_cat_a/b-sub_euk"/>
</dbReference>
<dbReference type="InterPro" id="IPR001631">
    <property type="entry name" value="TopoI"/>
</dbReference>
<dbReference type="InterPro" id="IPR013499">
    <property type="entry name" value="TopoI_euk"/>
</dbReference>
<dbReference type="SUPFAM" id="SSF56741">
    <property type="entry name" value="Eukaryotic DNA topoisomerase I, N-terminal DNA-binding fragment"/>
    <property type="match status" value="1"/>
</dbReference>
<keyword evidence="5 9" id="KW-0799">Topoisomerase</keyword>
<evidence type="ECO:0000256" key="2">
    <source>
        <dbReference type="ARBA" id="ARBA00006645"/>
    </source>
</evidence>
<dbReference type="GO" id="GO:0005694">
    <property type="term" value="C:chromosome"/>
    <property type="evidence" value="ECO:0007669"/>
    <property type="project" value="InterPro"/>
</dbReference>
<dbReference type="SUPFAM" id="SSF56349">
    <property type="entry name" value="DNA breaking-rejoining enzymes"/>
    <property type="match status" value="1"/>
</dbReference>
<dbReference type="InterPro" id="IPR013034">
    <property type="entry name" value="DNA_topo_DNA_db_N_dom1"/>
</dbReference>
<dbReference type="GO" id="GO:0006265">
    <property type="term" value="P:DNA topological change"/>
    <property type="evidence" value="ECO:0007669"/>
    <property type="project" value="UniProtKB-UniRule"/>
</dbReference>
<dbReference type="PRINTS" id="PR00416">
    <property type="entry name" value="EUTPISMRASEI"/>
</dbReference>
<dbReference type="InterPro" id="IPR013500">
    <property type="entry name" value="TopoI_cat_euk"/>
</dbReference>
<keyword evidence="7 9" id="KW-0413">Isomerase</keyword>
<evidence type="ECO:0000256" key="4">
    <source>
        <dbReference type="ARBA" id="ARBA00019632"/>
    </source>
</evidence>
<evidence type="ECO:0000256" key="6">
    <source>
        <dbReference type="ARBA" id="ARBA00023125"/>
    </source>
</evidence>
<dbReference type="InterPro" id="IPR025834">
    <property type="entry name" value="TopoI_C_dom"/>
</dbReference>
<keyword evidence="13" id="KW-1185">Reference proteome</keyword>
<dbReference type="Gene3D" id="3.90.15.10">
    <property type="entry name" value="Topoisomerase I, Chain A, domain 3"/>
    <property type="match status" value="1"/>
</dbReference>
<dbReference type="InterPro" id="IPR036202">
    <property type="entry name" value="TopoI_DNA-bd_euk_N_sf"/>
</dbReference>
<name>A0A8J5XV60_DIALT</name>
<dbReference type="PANTHER" id="PTHR10290:SF3">
    <property type="entry name" value="DNA TOPOISOMERASE 1"/>
    <property type="match status" value="1"/>
</dbReference>
<dbReference type="Pfam" id="PF14370">
    <property type="entry name" value="Topo_C_assoc"/>
    <property type="match status" value="1"/>
</dbReference>
<comment type="caution">
    <text evidence="12">The sequence shown here is derived from an EMBL/GenBank/DDBJ whole genome shotgun (WGS) entry which is preliminary data.</text>
</comment>
<feature type="domain" description="DNA topoisomerase I eukaryotic-type" evidence="11">
    <location>
        <begin position="476"/>
        <end position="840"/>
    </location>
</feature>
<evidence type="ECO:0000256" key="5">
    <source>
        <dbReference type="ARBA" id="ARBA00023029"/>
    </source>
</evidence>
<dbReference type="GO" id="GO:0006260">
    <property type="term" value="P:DNA replication"/>
    <property type="evidence" value="ECO:0007669"/>
    <property type="project" value="TreeGrafter"/>
</dbReference>
<evidence type="ECO:0000256" key="7">
    <source>
        <dbReference type="ARBA" id="ARBA00023235"/>
    </source>
</evidence>
<evidence type="ECO:0000256" key="9">
    <source>
        <dbReference type="PROSITE-ProRule" id="PRU01382"/>
    </source>
</evidence>